<proteinExistence type="inferred from homology"/>
<keyword evidence="5 9" id="KW-0798">TonB box</keyword>
<name>A0ABR6KL67_9BACT</name>
<evidence type="ECO:0000313" key="14">
    <source>
        <dbReference type="Proteomes" id="UP000533637"/>
    </source>
</evidence>
<keyword evidence="4 8" id="KW-0812">Transmembrane</keyword>
<dbReference type="Pfam" id="PF13715">
    <property type="entry name" value="CarbopepD_reg_2"/>
    <property type="match status" value="1"/>
</dbReference>
<accession>A0ABR6KL67</accession>
<gene>
    <name evidence="13" type="ORF">GGQ57_002000</name>
</gene>
<sequence length="1074" mass="117694">MNKHVKILLTLKSLGFAFLFSTGLVAHAAVDNGDVNPASTTAMQQSKKISGIITDEKGEPIIGANIAVVGTTIGIISDMDGKYELEVPEGAEVKVSYIGYNPQSFKVTQKTSYNIILKEDSEMIDEVVVVGYGTIKKSDISGSVVSVDKEQMMKRNPLNLAQGLQGSAAGVMVSKNSGDPEGTATIRIRGVATVNGSADPLYVVDGVQVGSNANFVNPADVESIEVLKDASATAIYGARGANGVVMITTKKGVKGATQLNFSANFGIQNMTGKLDVADADLFAYSVRQGRANDAASIQNKAFGADYAGRLRTIDWQDVMTRTALQQNYMLSVSGGNDKTQSTFSVGYLNNDGVILDSNFSRLTARANVTHKVKDFIEVGGNVAFVHSEKVGGGNLRSYATLTPTMDYVDETTGQFISNDWRANADGTYNAFMQISGEGDIQKGQDNPYAAKMEEDKTPTYENKFVGSAYLNLNLFKGLQFRTIGSYTLSTVDGSGFNVVNPRSITAAQTNSFWMNQSQDNNIEIESYFTYNWKNDIHNLTVMAGNSVTNYWGHWVSSNASNFLADTYRQMSLTSDQTSRIGDGGYNLKTRYISWYGRAMYTLMDRYIVTATVRRDGSSNFGSGNRWGTFPSAALAWRLSEEDFIKNLDIFSNMKLRFGWGQTGNAGSATSLSVAQLSSNRIAYDWGQLGGSSSNYNKVVGFAQLKEIDTNLKWETNTQTNIGLDLGLLNNDLNITMDYFIRDSKDLLLYRNMRPSTGHGQVYTNAGHIQNKGFEFSVSYNKRFGDWNLGATLTGSTLKNKVIEVGDPIYNNLDANGDLITDDGDNWTNHSVTMEGHAVGSYYGYVVEGIFQNQAEVDAANALAKENGYDAYQVNATTVGDFKYKDLNGDGHIDGDDQKVLGNGFPKLNYGLTLNASWKNWDAMIYMYGVAGMKINSYAAMKMTQLYKTGGGVQNTLKEYINNAWSESNTNTMYPRMTMNDNNTNMKASDAYVKKGDFLKIANIQIGYTFPKRWLQPLRMDNARIFASVENLACFSGYNKFGDPEVGNAAVLQTGFDGGRYPYPRTFTFGLSVQF</sequence>
<evidence type="ECO:0000256" key="9">
    <source>
        <dbReference type="RuleBase" id="RU003357"/>
    </source>
</evidence>
<dbReference type="Gene3D" id="2.170.130.10">
    <property type="entry name" value="TonB-dependent receptor, plug domain"/>
    <property type="match status" value="1"/>
</dbReference>
<organism evidence="13 14">
    <name type="scientific">Parabacteroides faecis</name>
    <dbReference type="NCBI Taxonomy" id="1217282"/>
    <lineage>
        <taxon>Bacteria</taxon>
        <taxon>Pseudomonadati</taxon>
        <taxon>Bacteroidota</taxon>
        <taxon>Bacteroidia</taxon>
        <taxon>Bacteroidales</taxon>
        <taxon>Tannerellaceae</taxon>
        <taxon>Parabacteroides</taxon>
    </lineage>
</organism>
<dbReference type="InterPro" id="IPR012910">
    <property type="entry name" value="Plug_dom"/>
</dbReference>
<feature type="chain" id="PRO_5047248414" evidence="10">
    <location>
        <begin position="29"/>
        <end position="1074"/>
    </location>
</feature>
<reference evidence="13 14" key="1">
    <citation type="submission" date="2020-08" db="EMBL/GenBank/DDBJ databases">
        <title>Genomic Encyclopedia of Type Strains, Phase IV (KMG-IV): sequencing the most valuable type-strain genomes for metagenomic binning, comparative biology and taxonomic classification.</title>
        <authorList>
            <person name="Goeker M."/>
        </authorList>
    </citation>
    <scope>NUCLEOTIDE SEQUENCE [LARGE SCALE GENOMIC DNA]</scope>
    <source>
        <strain evidence="13 14">DSM 102983</strain>
    </source>
</reference>
<dbReference type="Pfam" id="PF07715">
    <property type="entry name" value="Plug"/>
    <property type="match status" value="1"/>
</dbReference>
<evidence type="ECO:0000256" key="2">
    <source>
        <dbReference type="ARBA" id="ARBA00022448"/>
    </source>
</evidence>
<keyword evidence="7 8" id="KW-0998">Cell outer membrane</keyword>
<evidence type="ECO:0000256" key="5">
    <source>
        <dbReference type="ARBA" id="ARBA00023077"/>
    </source>
</evidence>
<evidence type="ECO:0000313" key="13">
    <source>
        <dbReference type="EMBL" id="MBB4622103.1"/>
    </source>
</evidence>
<dbReference type="SUPFAM" id="SSF49464">
    <property type="entry name" value="Carboxypeptidase regulatory domain-like"/>
    <property type="match status" value="1"/>
</dbReference>
<comment type="caution">
    <text evidence="13">The sequence shown here is derived from an EMBL/GenBank/DDBJ whole genome shotgun (WGS) entry which is preliminary data.</text>
</comment>
<dbReference type="EMBL" id="JACHOC010000003">
    <property type="protein sequence ID" value="MBB4622103.1"/>
    <property type="molecule type" value="Genomic_DNA"/>
</dbReference>
<dbReference type="RefSeq" id="WP_229800916.1">
    <property type="nucleotide sequence ID" value="NZ_BMPB01000001.1"/>
</dbReference>
<keyword evidence="2 8" id="KW-0813">Transport</keyword>
<evidence type="ECO:0000256" key="6">
    <source>
        <dbReference type="ARBA" id="ARBA00023136"/>
    </source>
</evidence>
<feature type="signal peptide" evidence="10">
    <location>
        <begin position="1"/>
        <end position="28"/>
    </location>
</feature>
<comment type="similarity">
    <text evidence="8 9">Belongs to the TonB-dependent receptor family.</text>
</comment>
<dbReference type="InterPro" id="IPR000531">
    <property type="entry name" value="Beta-barrel_TonB"/>
</dbReference>
<dbReference type="InterPro" id="IPR039426">
    <property type="entry name" value="TonB-dep_rcpt-like"/>
</dbReference>
<dbReference type="NCBIfam" id="TIGR04057">
    <property type="entry name" value="SusC_RagA_signa"/>
    <property type="match status" value="1"/>
</dbReference>
<keyword evidence="14" id="KW-1185">Reference proteome</keyword>
<dbReference type="InterPro" id="IPR023996">
    <property type="entry name" value="TonB-dep_OMP_SusC/RagA"/>
</dbReference>
<dbReference type="InterPro" id="IPR037066">
    <property type="entry name" value="Plug_dom_sf"/>
</dbReference>
<dbReference type="Gene3D" id="2.40.170.20">
    <property type="entry name" value="TonB-dependent receptor, beta-barrel domain"/>
    <property type="match status" value="1"/>
</dbReference>
<keyword evidence="3 8" id="KW-1134">Transmembrane beta strand</keyword>
<dbReference type="PROSITE" id="PS52016">
    <property type="entry name" value="TONB_DEPENDENT_REC_3"/>
    <property type="match status" value="1"/>
</dbReference>
<dbReference type="Proteomes" id="UP000533637">
    <property type="component" value="Unassembled WGS sequence"/>
</dbReference>
<dbReference type="Gene3D" id="2.60.40.1120">
    <property type="entry name" value="Carboxypeptidase-like, regulatory domain"/>
    <property type="match status" value="1"/>
</dbReference>
<protein>
    <submittedName>
        <fullName evidence="13">TonB-linked SusC/RagA family outer membrane protein</fullName>
    </submittedName>
</protein>
<dbReference type="InterPro" id="IPR008969">
    <property type="entry name" value="CarboxyPept-like_regulatory"/>
</dbReference>
<dbReference type="InterPro" id="IPR023997">
    <property type="entry name" value="TonB-dep_OMP_SusC/RagA_CS"/>
</dbReference>
<dbReference type="NCBIfam" id="TIGR04056">
    <property type="entry name" value="OMP_RagA_SusC"/>
    <property type="match status" value="1"/>
</dbReference>
<evidence type="ECO:0000259" key="11">
    <source>
        <dbReference type="Pfam" id="PF00593"/>
    </source>
</evidence>
<feature type="domain" description="TonB-dependent receptor-like beta-barrel" evidence="11">
    <location>
        <begin position="401"/>
        <end position="1031"/>
    </location>
</feature>
<keyword evidence="6 8" id="KW-0472">Membrane</keyword>
<evidence type="ECO:0000256" key="7">
    <source>
        <dbReference type="ARBA" id="ARBA00023237"/>
    </source>
</evidence>
<feature type="domain" description="TonB-dependent receptor plug" evidence="12">
    <location>
        <begin position="137"/>
        <end position="244"/>
    </location>
</feature>
<dbReference type="Pfam" id="PF00593">
    <property type="entry name" value="TonB_dep_Rec_b-barrel"/>
    <property type="match status" value="1"/>
</dbReference>
<keyword evidence="10" id="KW-0732">Signal</keyword>
<evidence type="ECO:0000256" key="1">
    <source>
        <dbReference type="ARBA" id="ARBA00004571"/>
    </source>
</evidence>
<dbReference type="SUPFAM" id="SSF56935">
    <property type="entry name" value="Porins"/>
    <property type="match status" value="1"/>
</dbReference>
<evidence type="ECO:0000256" key="10">
    <source>
        <dbReference type="SAM" id="SignalP"/>
    </source>
</evidence>
<evidence type="ECO:0000256" key="4">
    <source>
        <dbReference type="ARBA" id="ARBA00022692"/>
    </source>
</evidence>
<evidence type="ECO:0000256" key="3">
    <source>
        <dbReference type="ARBA" id="ARBA00022452"/>
    </source>
</evidence>
<evidence type="ECO:0000256" key="8">
    <source>
        <dbReference type="PROSITE-ProRule" id="PRU01360"/>
    </source>
</evidence>
<comment type="subcellular location">
    <subcellularLocation>
        <location evidence="1 8">Cell outer membrane</location>
        <topology evidence="1 8">Multi-pass membrane protein</topology>
    </subcellularLocation>
</comment>
<dbReference type="InterPro" id="IPR036942">
    <property type="entry name" value="Beta-barrel_TonB_sf"/>
</dbReference>
<evidence type="ECO:0000259" key="12">
    <source>
        <dbReference type="Pfam" id="PF07715"/>
    </source>
</evidence>